<evidence type="ECO:0000256" key="2">
    <source>
        <dbReference type="ARBA" id="ARBA00022963"/>
    </source>
</evidence>
<sequence>MRNWPNTLQEPNLTQKVKLLSLRLHETLTNIVIPTFDIKKLEPTLFSSFIAPTASALDAHLSDISIATSAAPTYLPSHYFTNQDKSGKTHQFNLIDGGVTANNPSFIALSEVTKQVTKKNPDFKPGPVDYTKVLVISLGTGSNKTQQKYNAKLSASWGPISWIYYNGSSPIIDAFSESSVDTVNYYNCVFFDAAGCESNYFRIDDDTLQGDLASVDIATTKNLNNLVESGKKLLKKTVTRINLATGLYEPIPNGPSNQEELKRFAKLLSDERRLRLANAKATA</sequence>
<evidence type="ECO:0000313" key="7">
    <source>
        <dbReference type="Proteomes" id="UP000030645"/>
    </source>
</evidence>
<keyword evidence="3" id="KW-0443">Lipid metabolism</keyword>
<reference evidence="7" key="1">
    <citation type="submission" date="2013-01" db="EMBL/GenBank/DDBJ databases">
        <title>Draft Genome Sequence of a Mulberry Tree, Morus notabilis C.K. Schneid.</title>
        <authorList>
            <person name="He N."/>
            <person name="Zhao S."/>
        </authorList>
    </citation>
    <scope>NUCLEOTIDE SEQUENCE</scope>
</reference>
<dbReference type="Proteomes" id="UP000030645">
    <property type="component" value="Unassembled WGS sequence"/>
</dbReference>
<organism evidence="6 7">
    <name type="scientific">Morus notabilis</name>
    <dbReference type="NCBI Taxonomy" id="981085"/>
    <lineage>
        <taxon>Eukaryota</taxon>
        <taxon>Viridiplantae</taxon>
        <taxon>Streptophyta</taxon>
        <taxon>Embryophyta</taxon>
        <taxon>Tracheophyta</taxon>
        <taxon>Spermatophyta</taxon>
        <taxon>Magnoliopsida</taxon>
        <taxon>eudicotyledons</taxon>
        <taxon>Gunneridae</taxon>
        <taxon>Pentapetalae</taxon>
        <taxon>rosids</taxon>
        <taxon>fabids</taxon>
        <taxon>Rosales</taxon>
        <taxon>Moraceae</taxon>
        <taxon>Moreae</taxon>
        <taxon>Morus</taxon>
    </lineage>
</organism>
<proteinExistence type="inferred from homology"/>
<evidence type="ECO:0000256" key="1">
    <source>
        <dbReference type="ARBA" id="ARBA00010240"/>
    </source>
</evidence>
<dbReference type="GO" id="GO:0047372">
    <property type="term" value="F:monoacylglycerol lipase activity"/>
    <property type="evidence" value="ECO:0007669"/>
    <property type="project" value="TreeGrafter"/>
</dbReference>
<evidence type="ECO:0000313" key="6">
    <source>
        <dbReference type="EMBL" id="EXB96715.1"/>
    </source>
</evidence>
<dbReference type="PROSITE" id="PS51635">
    <property type="entry name" value="PNPLA"/>
    <property type="match status" value="1"/>
</dbReference>
<gene>
    <name evidence="6" type="ORF">L484_011760</name>
</gene>
<dbReference type="AlphaFoldDB" id="W9RUQ2"/>
<dbReference type="Gene3D" id="3.40.1090.10">
    <property type="entry name" value="Cytosolic phospholipase A2 catalytic domain"/>
    <property type="match status" value="1"/>
</dbReference>
<accession>W9RUQ2</accession>
<dbReference type="SUPFAM" id="SSF52151">
    <property type="entry name" value="FabD/lysophospholipase-like"/>
    <property type="match status" value="1"/>
</dbReference>
<keyword evidence="7" id="KW-1185">Reference proteome</keyword>
<feature type="short sequence motif" description="DGA/G" evidence="4">
    <location>
        <begin position="96"/>
        <end position="98"/>
    </location>
</feature>
<protein>
    <recommendedName>
        <fullName evidence="5">PNPLA domain-containing protein</fullName>
    </recommendedName>
</protein>
<dbReference type="GO" id="GO:0016042">
    <property type="term" value="P:lipid catabolic process"/>
    <property type="evidence" value="ECO:0007669"/>
    <property type="project" value="UniProtKB-KW"/>
</dbReference>
<evidence type="ECO:0000256" key="4">
    <source>
        <dbReference type="PROSITE-ProRule" id="PRU01161"/>
    </source>
</evidence>
<comment type="caution">
    <text evidence="4">Lacks conserved residue(s) required for the propagation of feature annotation.</text>
</comment>
<dbReference type="eggNOG" id="KOG0513">
    <property type="taxonomic scope" value="Eukaryota"/>
</dbReference>
<dbReference type="PANTHER" id="PTHR32176">
    <property type="entry name" value="XYLOSE ISOMERASE"/>
    <property type="match status" value="1"/>
</dbReference>
<keyword evidence="2" id="KW-0442">Lipid degradation</keyword>
<dbReference type="InterPro" id="IPR016035">
    <property type="entry name" value="Acyl_Trfase/lysoPLipase"/>
</dbReference>
<name>W9RUQ2_9ROSA</name>
<evidence type="ECO:0000256" key="3">
    <source>
        <dbReference type="ARBA" id="ARBA00023098"/>
    </source>
</evidence>
<comment type="similarity">
    <text evidence="1">Belongs to the patatin family.</text>
</comment>
<dbReference type="PANTHER" id="PTHR32176:SF92">
    <property type="entry name" value="XYLOSE ISOMERASE"/>
    <property type="match status" value="1"/>
</dbReference>
<dbReference type="EMBL" id="KE345247">
    <property type="protein sequence ID" value="EXB96715.1"/>
    <property type="molecule type" value="Genomic_DNA"/>
</dbReference>
<feature type="domain" description="PNPLA" evidence="5">
    <location>
        <begin position="1"/>
        <end position="109"/>
    </location>
</feature>
<evidence type="ECO:0000259" key="5">
    <source>
        <dbReference type="PROSITE" id="PS51635"/>
    </source>
</evidence>
<dbReference type="InterPro" id="IPR002641">
    <property type="entry name" value="PNPLA_dom"/>
</dbReference>
<dbReference type="GO" id="GO:0004620">
    <property type="term" value="F:phospholipase activity"/>
    <property type="evidence" value="ECO:0007669"/>
    <property type="project" value="TreeGrafter"/>
</dbReference>